<feature type="signal peptide" evidence="2">
    <location>
        <begin position="1"/>
        <end position="24"/>
    </location>
</feature>
<name>A0A1B6Q4K6_SORBI</name>
<feature type="region of interest" description="Disordered" evidence="1">
    <location>
        <begin position="128"/>
        <end position="162"/>
    </location>
</feature>
<dbReference type="Gramene" id="KXG32815">
    <property type="protein sequence ID" value="KXG32815"/>
    <property type="gene ID" value="SORBI_3003G206300"/>
</dbReference>
<dbReference type="eggNOG" id="ENOG502RRTA">
    <property type="taxonomic scope" value="Eukaryota"/>
</dbReference>
<dbReference type="Proteomes" id="UP000000768">
    <property type="component" value="Chromosome 3"/>
</dbReference>
<evidence type="ECO:0000313" key="4">
    <source>
        <dbReference type="Proteomes" id="UP000000768"/>
    </source>
</evidence>
<keyword evidence="2" id="KW-0732">Signal</keyword>
<reference evidence="3 4" key="1">
    <citation type="journal article" date="2009" name="Nature">
        <title>The Sorghum bicolor genome and the diversification of grasses.</title>
        <authorList>
            <person name="Paterson A.H."/>
            <person name="Bowers J.E."/>
            <person name="Bruggmann R."/>
            <person name="Dubchak I."/>
            <person name="Grimwood J."/>
            <person name="Gundlach H."/>
            <person name="Haberer G."/>
            <person name="Hellsten U."/>
            <person name="Mitros T."/>
            <person name="Poliakov A."/>
            <person name="Schmutz J."/>
            <person name="Spannagl M."/>
            <person name="Tang H."/>
            <person name="Wang X."/>
            <person name="Wicker T."/>
            <person name="Bharti A.K."/>
            <person name="Chapman J."/>
            <person name="Feltus F.A."/>
            <person name="Gowik U."/>
            <person name="Grigoriev I.V."/>
            <person name="Lyons E."/>
            <person name="Maher C.A."/>
            <person name="Martis M."/>
            <person name="Narechania A."/>
            <person name="Otillar R.P."/>
            <person name="Penning B.W."/>
            <person name="Salamov A.A."/>
            <person name="Wang Y."/>
            <person name="Zhang L."/>
            <person name="Carpita N.C."/>
            <person name="Freeling M."/>
            <person name="Gingle A.R."/>
            <person name="Hash C.T."/>
            <person name="Keller B."/>
            <person name="Klein P."/>
            <person name="Kresovich S."/>
            <person name="McCann M.C."/>
            <person name="Ming R."/>
            <person name="Peterson D.G."/>
            <person name="Mehboob-ur-Rahman"/>
            <person name="Ware D."/>
            <person name="Westhoff P."/>
            <person name="Mayer K.F."/>
            <person name="Messing J."/>
            <person name="Rokhsar D.S."/>
        </authorList>
    </citation>
    <scope>NUCLEOTIDE SEQUENCE [LARGE SCALE GENOMIC DNA]</scope>
    <source>
        <strain evidence="4">cv. BTx623</strain>
    </source>
</reference>
<reference evidence="3" key="2">
    <citation type="submission" date="2017-02" db="EMBL/GenBank/DDBJ databases">
        <title>WGS assembly of Sorghum bicolor.</title>
        <authorList>
            <person name="Paterson A."/>
            <person name="Mullet J."/>
            <person name="Bowers J."/>
            <person name="Bruggmann R."/>
            <person name="Dubchak I."/>
            <person name="Grimwood J."/>
            <person name="Gundlach H."/>
            <person name="Haberer G."/>
            <person name="Hellsten U."/>
            <person name="Mitros T."/>
            <person name="Poliakov A."/>
            <person name="Schmutz J."/>
            <person name="Spannagl M."/>
            <person name="Tang H."/>
            <person name="Wang X."/>
            <person name="Wicker T."/>
            <person name="Bharti A."/>
            <person name="Chapman J."/>
            <person name="Feltus F."/>
            <person name="Gowik U."/>
            <person name="Grigoriev I."/>
            <person name="Lyons E."/>
            <person name="Maher C."/>
            <person name="Martis M."/>
            <person name="Narechania A."/>
            <person name="Otillar R."/>
            <person name="Penning B."/>
            <person name="Salamov A."/>
            <person name="Wang Y."/>
            <person name="Zhang L."/>
            <person name="Carpita N."/>
            <person name="Freeling M."/>
            <person name="Gingle A."/>
            <person name="Hash C."/>
            <person name="Keller B."/>
            <person name="Klein P."/>
            <person name="Kresovich S."/>
            <person name="Mccann M."/>
            <person name="Ming R."/>
            <person name="Peterson D."/>
            <person name="Rahman M."/>
            <person name="Ware D."/>
            <person name="Westhoff P."/>
            <person name="Mayer K."/>
            <person name="Messing J."/>
            <person name="Sims D."/>
            <person name="Jenkins J."/>
            <person name="Shu S."/>
            <person name="Rokhsar D."/>
        </authorList>
    </citation>
    <scope>NUCLEOTIDE SEQUENCE</scope>
</reference>
<gene>
    <name evidence="3" type="ORF">SORBI_3003G206300</name>
</gene>
<sequence length="162" mass="16734">MAGRAVGVLLAVAVAALLAAAARAADDDDKKQPWKCFRSCARGCYHHHDNYAATVSTDFPSSGDAAEVSAVTGECKNGCHDDECFKDLPAISHTQCAMATCLSHPHNSRKKTACLKDCCEKCFGNSPPKPGPPKPGPPTPAPPEPPGPPAPGPGPKPTSPPN</sequence>
<accession>A0A1B6Q4K6</accession>
<evidence type="ECO:0000313" key="3">
    <source>
        <dbReference type="EMBL" id="KXG32815.1"/>
    </source>
</evidence>
<dbReference type="Gramene" id="KXG32816">
    <property type="protein sequence ID" value="KXG32816"/>
    <property type="gene ID" value="SORBI_3003G206300"/>
</dbReference>
<feature type="chain" id="PRO_5010943346" evidence="2">
    <location>
        <begin position="25"/>
        <end position="162"/>
    </location>
</feature>
<evidence type="ECO:0000256" key="1">
    <source>
        <dbReference type="SAM" id="MobiDB-lite"/>
    </source>
</evidence>
<dbReference type="EMBL" id="CM000762">
    <property type="protein sequence ID" value="KXG32815.1"/>
    <property type="molecule type" value="Genomic_DNA"/>
</dbReference>
<dbReference type="AlphaFoldDB" id="A0A1B6Q4K6"/>
<dbReference type="OMA" id="WKCFRSC"/>
<proteinExistence type="predicted"/>
<reference evidence="4" key="3">
    <citation type="journal article" date="2018" name="Plant J.">
        <title>The Sorghum bicolor reference genome: improved assembly, gene annotations, a transcriptome atlas, and signatures of genome organization.</title>
        <authorList>
            <person name="McCormick R.F."/>
            <person name="Truong S.K."/>
            <person name="Sreedasyam A."/>
            <person name="Jenkins J."/>
            <person name="Shu S."/>
            <person name="Sims D."/>
            <person name="Kennedy M."/>
            <person name="Amirebrahimi M."/>
            <person name="Weers B.D."/>
            <person name="McKinley B."/>
            <person name="Mattison A."/>
            <person name="Morishige D.T."/>
            <person name="Grimwood J."/>
            <person name="Schmutz J."/>
            <person name="Mullet J.E."/>
        </authorList>
    </citation>
    <scope>NUCLEOTIDE SEQUENCE [LARGE SCALE GENOMIC DNA]</scope>
    <source>
        <strain evidence="4">cv. BTx623</strain>
    </source>
</reference>
<dbReference type="EMBL" id="CM000762">
    <property type="protein sequence ID" value="KXG32816.1"/>
    <property type="molecule type" value="Genomic_DNA"/>
</dbReference>
<evidence type="ECO:0000256" key="2">
    <source>
        <dbReference type="SAM" id="SignalP"/>
    </source>
</evidence>
<keyword evidence="4" id="KW-1185">Reference proteome</keyword>
<dbReference type="OrthoDB" id="686433at2759"/>
<protein>
    <submittedName>
        <fullName evidence="3">Uncharacterized protein</fullName>
    </submittedName>
</protein>
<organism evidence="3 4">
    <name type="scientific">Sorghum bicolor</name>
    <name type="common">Sorghum</name>
    <name type="synonym">Sorghum vulgare</name>
    <dbReference type="NCBI Taxonomy" id="4558"/>
    <lineage>
        <taxon>Eukaryota</taxon>
        <taxon>Viridiplantae</taxon>
        <taxon>Streptophyta</taxon>
        <taxon>Embryophyta</taxon>
        <taxon>Tracheophyta</taxon>
        <taxon>Spermatophyta</taxon>
        <taxon>Magnoliopsida</taxon>
        <taxon>Liliopsida</taxon>
        <taxon>Poales</taxon>
        <taxon>Poaceae</taxon>
        <taxon>PACMAD clade</taxon>
        <taxon>Panicoideae</taxon>
        <taxon>Andropogonodae</taxon>
        <taxon>Andropogoneae</taxon>
        <taxon>Sorghinae</taxon>
        <taxon>Sorghum</taxon>
    </lineage>
</organism>
<dbReference type="InParanoid" id="A0A1B6Q4K6"/>